<keyword evidence="7 11" id="KW-0378">Hydrolase</keyword>
<feature type="active site" description="Nucleophile" evidence="11">
    <location>
        <position position="127"/>
    </location>
</feature>
<organism evidence="14 15">
    <name type="scientific">Podospora fimiseda</name>
    <dbReference type="NCBI Taxonomy" id="252190"/>
    <lineage>
        <taxon>Eukaryota</taxon>
        <taxon>Fungi</taxon>
        <taxon>Dikarya</taxon>
        <taxon>Ascomycota</taxon>
        <taxon>Pezizomycotina</taxon>
        <taxon>Sordariomycetes</taxon>
        <taxon>Sordariomycetidae</taxon>
        <taxon>Sordariales</taxon>
        <taxon>Podosporaceae</taxon>
        <taxon>Podospora</taxon>
    </lineage>
</organism>
<dbReference type="PANTHER" id="PTHR46828">
    <property type="entry name" value="ENDO-1,4-BETA-XYLANASE A-RELATED"/>
    <property type="match status" value="1"/>
</dbReference>
<evidence type="ECO:0000256" key="10">
    <source>
        <dbReference type="ARBA" id="ARBA00023326"/>
    </source>
</evidence>
<sequence>MPTLTSLLLTSLTLSHSLLASPLSSDFLPRHSLQDDLPQTPNSVGHHDGYYYMWWTDGVHKATYNNLPGGKFSIIWKANTRESGGNFIGGKGWEDGKNRTIKYSGKFELTKKQYIAIYGMTQNPYNEFYILDYHGTYNPGPSTAKKLGEVTCDDGDYEIYRRGWWEGGSPPGITMPTRIYSIRKQKRIGGIVRTGCHFEAWKKLDIDIGTILFQIVAVEGYQSTGRAEILVESPP</sequence>
<feature type="signal peptide" evidence="12">
    <location>
        <begin position="1"/>
        <end position="20"/>
    </location>
</feature>
<evidence type="ECO:0000256" key="9">
    <source>
        <dbReference type="ARBA" id="ARBA00023295"/>
    </source>
</evidence>
<comment type="similarity">
    <text evidence="3 11">Belongs to the glycosyl hydrolase 11 (cellulase G) family.</text>
</comment>
<keyword evidence="8 11" id="KW-0119">Carbohydrate metabolism</keyword>
<evidence type="ECO:0000256" key="5">
    <source>
        <dbReference type="ARBA" id="ARBA00022651"/>
    </source>
</evidence>
<evidence type="ECO:0000256" key="2">
    <source>
        <dbReference type="ARBA" id="ARBA00004851"/>
    </source>
</evidence>
<dbReference type="PANTHER" id="PTHR46828:SF2">
    <property type="entry name" value="ENDO-1,4-BETA-XYLANASE A-RELATED"/>
    <property type="match status" value="1"/>
</dbReference>
<feature type="domain" description="GH11" evidence="13">
    <location>
        <begin position="38"/>
        <end position="232"/>
    </location>
</feature>
<feature type="active site" description="Proton donor" evidence="11">
    <location>
        <position position="219"/>
    </location>
</feature>
<dbReference type="PROSITE" id="PS51761">
    <property type="entry name" value="GH11_3"/>
    <property type="match status" value="1"/>
</dbReference>
<comment type="pathway">
    <text evidence="2 11">Glycan degradation; xylan degradation.</text>
</comment>
<dbReference type="InterPro" id="IPR033119">
    <property type="entry name" value="GH11_AS_2"/>
</dbReference>
<comment type="caution">
    <text evidence="14">The sequence shown here is derived from an EMBL/GenBank/DDBJ whole genome shotgun (WGS) entry which is preliminary data.</text>
</comment>
<feature type="chain" id="PRO_5042866516" description="endo-1,4-beta-xylanase" evidence="12">
    <location>
        <begin position="21"/>
        <end position="235"/>
    </location>
</feature>
<evidence type="ECO:0000259" key="13">
    <source>
        <dbReference type="PROSITE" id="PS51761"/>
    </source>
</evidence>
<dbReference type="Proteomes" id="UP001301958">
    <property type="component" value="Unassembled WGS sequence"/>
</dbReference>
<reference evidence="14" key="2">
    <citation type="submission" date="2023-05" db="EMBL/GenBank/DDBJ databases">
        <authorList>
            <consortium name="Lawrence Berkeley National Laboratory"/>
            <person name="Steindorff A."/>
            <person name="Hensen N."/>
            <person name="Bonometti L."/>
            <person name="Westerberg I."/>
            <person name="Brannstrom I.O."/>
            <person name="Guillou S."/>
            <person name="Cros-Aarteil S."/>
            <person name="Calhoun S."/>
            <person name="Haridas S."/>
            <person name="Kuo A."/>
            <person name="Mondo S."/>
            <person name="Pangilinan J."/>
            <person name="Riley R."/>
            <person name="Labutti K."/>
            <person name="Andreopoulos B."/>
            <person name="Lipzen A."/>
            <person name="Chen C."/>
            <person name="Yanf M."/>
            <person name="Daum C."/>
            <person name="Ng V."/>
            <person name="Clum A."/>
            <person name="Ohm R."/>
            <person name="Martin F."/>
            <person name="Silar P."/>
            <person name="Natvig D."/>
            <person name="Lalanne C."/>
            <person name="Gautier V."/>
            <person name="Ament-Velasquez S.L."/>
            <person name="Kruys A."/>
            <person name="Hutchinson M.I."/>
            <person name="Powell A.J."/>
            <person name="Barry K."/>
            <person name="Miller A.N."/>
            <person name="Grigoriev I.V."/>
            <person name="Debuchy R."/>
            <person name="Gladieux P."/>
            <person name="Thoren M.H."/>
            <person name="Johannesson H."/>
        </authorList>
    </citation>
    <scope>NUCLEOTIDE SEQUENCE</scope>
    <source>
        <strain evidence="14">CBS 990.96</strain>
    </source>
</reference>
<evidence type="ECO:0000256" key="7">
    <source>
        <dbReference type="ARBA" id="ARBA00022801"/>
    </source>
</evidence>
<dbReference type="EC" id="3.2.1.8" evidence="4 11"/>
<keyword evidence="6 12" id="KW-0732">Signal</keyword>
<evidence type="ECO:0000256" key="4">
    <source>
        <dbReference type="ARBA" id="ARBA00012590"/>
    </source>
</evidence>
<dbReference type="AlphaFoldDB" id="A0AAN7BJE6"/>
<dbReference type="InterPro" id="IPR013319">
    <property type="entry name" value="GH11/12"/>
</dbReference>
<evidence type="ECO:0000256" key="3">
    <source>
        <dbReference type="ARBA" id="ARBA00007792"/>
    </source>
</evidence>
<dbReference type="SUPFAM" id="SSF49899">
    <property type="entry name" value="Concanavalin A-like lectins/glucanases"/>
    <property type="match status" value="1"/>
</dbReference>
<evidence type="ECO:0000256" key="6">
    <source>
        <dbReference type="ARBA" id="ARBA00022729"/>
    </source>
</evidence>
<accession>A0AAN7BJE6</accession>
<dbReference type="GO" id="GO:0031176">
    <property type="term" value="F:endo-1,4-beta-xylanase activity"/>
    <property type="evidence" value="ECO:0007669"/>
    <property type="project" value="UniProtKB-UniRule"/>
</dbReference>
<evidence type="ECO:0000256" key="8">
    <source>
        <dbReference type="ARBA" id="ARBA00023277"/>
    </source>
</evidence>
<keyword evidence="15" id="KW-1185">Reference proteome</keyword>
<evidence type="ECO:0000256" key="1">
    <source>
        <dbReference type="ARBA" id="ARBA00000681"/>
    </source>
</evidence>
<evidence type="ECO:0000313" key="15">
    <source>
        <dbReference type="Proteomes" id="UP001301958"/>
    </source>
</evidence>
<keyword evidence="9 11" id="KW-0326">Glycosidase</keyword>
<protein>
    <recommendedName>
        <fullName evidence="4 11">endo-1,4-beta-xylanase</fullName>
        <ecNumber evidence="4 11">3.2.1.8</ecNumber>
    </recommendedName>
</protein>
<evidence type="ECO:0000313" key="14">
    <source>
        <dbReference type="EMBL" id="KAK4224535.1"/>
    </source>
</evidence>
<dbReference type="Pfam" id="PF00457">
    <property type="entry name" value="Glyco_hydro_11"/>
    <property type="match status" value="1"/>
</dbReference>
<evidence type="ECO:0000256" key="12">
    <source>
        <dbReference type="SAM" id="SignalP"/>
    </source>
</evidence>
<reference evidence="14" key="1">
    <citation type="journal article" date="2023" name="Mol. Phylogenet. Evol.">
        <title>Genome-scale phylogeny and comparative genomics of the fungal order Sordariales.</title>
        <authorList>
            <person name="Hensen N."/>
            <person name="Bonometti L."/>
            <person name="Westerberg I."/>
            <person name="Brannstrom I.O."/>
            <person name="Guillou S."/>
            <person name="Cros-Aarteil S."/>
            <person name="Calhoun S."/>
            <person name="Haridas S."/>
            <person name="Kuo A."/>
            <person name="Mondo S."/>
            <person name="Pangilinan J."/>
            <person name="Riley R."/>
            <person name="LaButti K."/>
            <person name="Andreopoulos B."/>
            <person name="Lipzen A."/>
            <person name="Chen C."/>
            <person name="Yan M."/>
            <person name="Daum C."/>
            <person name="Ng V."/>
            <person name="Clum A."/>
            <person name="Steindorff A."/>
            <person name="Ohm R.A."/>
            <person name="Martin F."/>
            <person name="Silar P."/>
            <person name="Natvig D.O."/>
            <person name="Lalanne C."/>
            <person name="Gautier V."/>
            <person name="Ament-Velasquez S.L."/>
            <person name="Kruys A."/>
            <person name="Hutchinson M.I."/>
            <person name="Powell A.J."/>
            <person name="Barry K."/>
            <person name="Miller A.N."/>
            <person name="Grigoriev I.V."/>
            <person name="Debuchy R."/>
            <person name="Gladieux P."/>
            <person name="Hiltunen Thoren M."/>
            <person name="Johannesson H."/>
        </authorList>
    </citation>
    <scope>NUCLEOTIDE SEQUENCE</scope>
    <source>
        <strain evidence="14">CBS 990.96</strain>
    </source>
</reference>
<dbReference type="InterPro" id="IPR001137">
    <property type="entry name" value="Glyco_hydro_11"/>
</dbReference>
<dbReference type="EMBL" id="MU865390">
    <property type="protein sequence ID" value="KAK4224535.1"/>
    <property type="molecule type" value="Genomic_DNA"/>
</dbReference>
<dbReference type="InterPro" id="IPR013320">
    <property type="entry name" value="ConA-like_dom_sf"/>
</dbReference>
<dbReference type="Gene3D" id="2.60.120.180">
    <property type="match status" value="1"/>
</dbReference>
<keyword evidence="10 11" id="KW-0624">Polysaccharide degradation</keyword>
<proteinExistence type="inferred from homology"/>
<name>A0AAN7BJE6_9PEZI</name>
<evidence type="ECO:0000256" key="11">
    <source>
        <dbReference type="PROSITE-ProRule" id="PRU01097"/>
    </source>
</evidence>
<dbReference type="PROSITE" id="PS00777">
    <property type="entry name" value="GH11_2"/>
    <property type="match status" value="1"/>
</dbReference>
<gene>
    <name evidence="14" type="ORF">QBC38DRAFT_423396</name>
</gene>
<keyword evidence="5 11" id="KW-0858">Xylan degradation</keyword>
<comment type="catalytic activity">
    <reaction evidence="1 11">
        <text>Endohydrolysis of (1-&gt;4)-beta-D-xylosidic linkages in xylans.</text>
        <dbReference type="EC" id="3.2.1.8"/>
    </reaction>
</comment>
<dbReference type="InterPro" id="IPR033123">
    <property type="entry name" value="GH11_dom"/>
</dbReference>
<dbReference type="GO" id="GO:0045493">
    <property type="term" value="P:xylan catabolic process"/>
    <property type="evidence" value="ECO:0007669"/>
    <property type="project" value="UniProtKB-UniRule"/>
</dbReference>